<gene>
    <name evidence="5" type="ORF">B0H22_1193</name>
    <name evidence="6" type="ORF">EDD83_02910</name>
</gene>
<protein>
    <submittedName>
        <fullName evidence="6">Restriction endonuclease subunit S</fullName>
    </submittedName>
    <submittedName>
        <fullName evidence="5">Type I restriction enzyme S subunit</fullName>
    </submittedName>
</protein>
<dbReference type="Proteomes" id="UP000273978">
    <property type="component" value="Unassembled WGS sequence"/>
</dbReference>
<dbReference type="Pfam" id="PF01420">
    <property type="entry name" value="Methylase_S"/>
    <property type="match status" value="2"/>
</dbReference>
<accession>A0A314ZYI0</accession>
<dbReference type="PANTHER" id="PTHR30408">
    <property type="entry name" value="TYPE-1 RESTRICTION ENZYME ECOKI SPECIFICITY PROTEIN"/>
    <property type="match status" value="1"/>
</dbReference>
<keyword evidence="6" id="KW-0255">Endonuclease</keyword>
<keyword evidence="3" id="KW-0238">DNA-binding</keyword>
<dbReference type="SUPFAM" id="SSF116734">
    <property type="entry name" value="DNA methylase specificity domain"/>
    <property type="match status" value="2"/>
</dbReference>
<evidence type="ECO:0000256" key="1">
    <source>
        <dbReference type="ARBA" id="ARBA00010923"/>
    </source>
</evidence>
<dbReference type="InterPro" id="IPR000055">
    <property type="entry name" value="Restrct_endonuc_typeI_TRD"/>
</dbReference>
<sequence length="403" mass="46003">MLSSIPEVPPNWIKVRFDEIATNVTDRVEKPNESDLEHYIGLEHLDTDQIRIKRFGSTEDVKATKFLCKKGDIIFGKRNSYLRKVAVTDRDAVVSAHSMVIRPKGDLIVPDFLPCFMQSNVFWKTAHAISEGSMSPTIKWKTLAKQEFWIPSIEQQKKIAEVLWAIETNIDKNERLFKSFDKIKIGLIDQLLTKGIGHKKFKKTEFGEIPINWNIYKLIEVADIIMGQSPPSSSYNDSEGTPFLQGRADFGKIYPNITKYTTKPSKIANKNDLLFTVRAPVGAMNWCNIKCCIGRGIAALRPKDMILQKFLYYQLEKVRYHIEQVSQGSIFKAINSKELKNFPIALAPLPEQQNVVDVLSNLDQNLIQLNNYSIKLMVIKKKLTNEFLSGKLRIPEGVLENVQ</sequence>
<dbReference type="EMBL" id="PVBU01000019">
    <property type="protein sequence ID" value="PQV41785.1"/>
    <property type="molecule type" value="Genomic_DNA"/>
</dbReference>
<evidence type="ECO:0000313" key="7">
    <source>
        <dbReference type="Proteomes" id="UP000251060"/>
    </source>
</evidence>
<dbReference type="InterPro" id="IPR044946">
    <property type="entry name" value="Restrct_endonuc_typeI_TRD_sf"/>
</dbReference>
<evidence type="ECO:0000313" key="8">
    <source>
        <dbReference type="Proteomes" id="UP000273978"/>
    </source>
</evidence>
<evidence type="ECO:0000259" key="4">
    <source>
        <dbReference type="Pfam" id="PF01420"/>
    </source>
</evidence>
<name>A0A314ZYI0_9EURY</name>
<dbReference type="GO" id="GO:0004519">
    <property type="term" value="F:endonuclease activity"/>
    <property type="evidence" value="ECO:0007669"/>
    <property type="project" value="UniProtKB-KW"/>
</dbReference>
<organism evidence="5 7">
    <name type="scientific">Methanohalophilus euhalobius</name>
    <dbReference type="NCBI Taxonomy" id="51203"/>
    <lineage>
        <taxon>Archaea</taxon>
        <taxon>Methanobacteriati</taxon>
        <taxon>Methanobacteriota</taxon>
        <taxon>Stenosarchaea group</taxon>
        <taxon>Methanomicrobia</taxon>
        <taxon>Methanosarcinales</taxon>
        <taxon>Methanosarcinaceae</taxon>
        <taxon>Methanohalophilus</taxon>
    </lineage>
</organism>
<dbReference type="AlphaFoldDB" id="A0A314ZYI0"/>
<evidence type="ECO:0000313" key="6">
    <source>
        <dbReference type="EMBL" id="RNI11380.1"/>
    </source>
</evidence>
<dbReference type="Proteomes" id="UP000251060">
    <property type="component" value="Unassembled WGS sequence"/>
</dbReference>
<feature type="domain" description="Type I restriction modification DNA specificity" evidence="4">
    <location>
        <begin position="210"/>
        <end position="371"/>
    </location>
</feature>
<evidence type="ECO:0000256" key="3">
    <source>
        <dbReference type="ARBA" id="ARBA00023125"/>
    </source>
</evidence>
<dbReference type="PANTHER" id="PTHR30408:SF12">
    <property type="entry name" value="TYPE I RESTRICTION ENZYME MJAVIII SPECIFICITY SUBUNIT"/>
    <property type="match status" value="1"/>
</dbReference>
<evidence type="ECO:0000256" key="2">
    <source>
        <dbReference type="ARBA" id="ARBA00022747"/>
    </source>
</evidence>
<feature type="domain" description="Type I restriction modification DNA specificity" evidence="4">
    <location>
        <begin position="61"/>
        <end position="172"/>
    </location>
</feature>
<comment type="caution">
    <text evidence="5">The sequence shown here is derived from an EMBL/GenBank/DDBJ whole genome shotgun (WGS) entry which is preliminary data.</text>
</comment>
<keyword evidence="6" id="KW-0540">Nuclease</keyword>
<dbReference type="EMBL" id="RJJF01000008">
    <property type="protein sequence ID" value="RNI11380.1"/>
    <property type="molecule type" value="Genomic_DNA"/>
</dbReference>
<dbReference type="GO" id="GO:0009307">
    <property type="term" value="P:DNA restriction-modification system"/>
    <property type="evidence" value="ECO:0007669"/>
    <property type="project" value="UniProtKB-KW"/>
</dbReference>
<reference evidence="5 7" key="1">
    <citation type="submission" date="2018-02" db="EMBL/GenBank/DDBJ databases">
        <title>Subsurface microbial communities from deep shales in Ohio and West Virginia, USA.</title>
        <authorList>
            <person name="Wrighton K."/>
        </authorList>
    </citation>
    <scope>NUCLEOTIDE SEQUENCE [LARGE SCALE GENOMIC DNA]</scope>
    <source>
        <strain evidence="5 7">DSM 10369</strain>
    </source>
</reference>
<keyword evidence="2" id="KW-0680">Restriction system</keyword>
<evidence type="ECO:0000313" key="5">
    <source>
        <dbReference type="EMBL" id="PQV41785.1"/>
    </source>
</evidence>
<dbReference type="InterPro" id="IPR052021">
    <property type="entry name" value="Type-I_RS_S_subunit"/>
</dbReference>
<comment type="similarity">
    <text evidence="1">Belongs to the type-I restriction system S methylase family.</text>
</comment>
<keyword evidence="6" id="KW-0378">Hydrolase</keyword>
<dbReference type="RefSeq" id="WP_105461056.1">
    <property type="nucleotide sequence ID" value="NZ_PVBU01000019.1"/>
</dbReference>
<reference evidence="6 8" key="2">
    <citation type="submission" date="2018-10" db="EMBL/GenBank/DDBJ databases">
        <title>Cultivation of a novel Methanohalophilus strain from Kebrit Deep of the Red Sea and a genomic comparison of members of the genus Methanohalophilus.</title>
        <authorList>
            <person name="Guan Y."/>
            <person name="Ngugi D.K."/>
            <person name="Stingl U."/>
        </authorList>
    </citation>
    <scope>NUCLEOTIDE SEQUENCE [LARGE SCALE GENOMIC DNA]</scope>
    <source>
        <strain evidence="6 8">DSM 10369</strain>
    </source>
</reference>
<dbReference type="Gene3D" id="3.90.220.20">
    <property type="entry name" value="DNA methylase specificity domains"/>
    <property type="match status" value="2"/>
</dbReference>
<proteinExistence type="inferred from homology"/>
<dbReference type="GO" id="GO:0003677">
    <property type="term" value="F:DNA binding"/>
    <property type="evidence" value="ECO:0007669"/>
    <property type="project" value="UniProtKB-KW"/>
</dbReference>